<dbReference type="NCBIfam" id="TIGR02937">
    <property type="entry name" value="sigma70-ECF"/>
    <property type="match status" value="1"/>
</dbReference>
<organism evidence="8 9">
    <name type="scientific">Planomonospora sphaerica</name>
    <dbReference type="NCBI Taxonomy" id="161355"/>
    <lineage>
        <taxon>Bacteria</taxon>
        <taxon>Bacillati</taxon>
        <taxon>Actinomycetota</taxon>
        <taxon>Actinomycetes</taxon>
        <taxon>Streptosporangiales</taxon>
        <taxon>Streptosporangiaceae</taxon>
        <taxon>Planomonospora</taxon>
    </lineage>
</organism>
<dbReference type="OrthoDB" id="5518337at2"/>
<dbReference type="Gene3D" id="1.10.10.10">
    <property type="entry name" value="Winged helix-like DNA-binding domain superfamily/Winged helix DNA-binding domain"/>
    <property type="match status" value="1"/>
</dbReference>
<dbReference type="EMBL" id="BDCX01000019">
    <property type="protein sequence ID" value="GAT70836.1"/>
    <property type="molecule type" value="Genomic_DNA"/>
</dbReference>
<dbReference type="STRING" id="161355.PS9374_06524"/>
<evidence type="ECO:0000256" key="3">
    <source>
        <dbReference type="ARBA" id="ARBA00023082"/>
    </source>
</evidence>
<keyword evidence="2" id="KW-0805">Transcription regulation</keyword>
<dbReference type="InterPro" id="IPR013325">
    <property type="entry name" value="RNA_pol_sigma_r2"/>
</dbReference>
<reference evidence="9" key="2">
    <citation type="submission" date="2016-04" db="EMBL/GenBank/DDBJ databases">
        <title>Planomonospora sphaerica JCM9374 whole genome shotgun sequence.</title>
        <authorList>
            <person name="Suzuki T."/>
            <person name="Dohra H."/>
            <person name="Kodani S."/>
        </authorList>
    </citation>
    <scope>NUCLEOTIDE SEQUENCE [LARGE SCALE GENOMIC DNA]</scope>
    <source>
        <strain evidence="9">JCM 9374</strain>
    </source>
</reference>
<dbReference type="InterPro" id="IPR036388">
    <property type="entry name" value="WH-like_DNA-bd_sf"/>
</dbReference>
<evidence type="ECO:0000256" key="5">
    <source>
        <dbReference type="SAM" id="MobiDB-lite"/>
    </source>
</evidence>
<dbReference type="InterPro" id="IPR014284">
    <property type="entry name" value="RNA_pol_sigma-70_dom"/>
</dbReference>
<dbReference type="PANTHER" id="PTHR43133">
    <property type="entry name" value="RNA POLYMERASE ECF-TYPE SIGMA FACTO"/>
    <property type="match status" value="1"/>
</dbReference>
<accession>A0A171DP52</accession>
<dbReference type="Pfam" id="PF08281">
    <property type="entry name" value="Sigma70_r4_2"/>
    <property type="match status" value="1"/>
</dbReference>
<dbReference type="InterPro" id="IPR039425">
    <property type="entry name" value="RNA_pol_sigma-70-like"/>
</dbReference>
<name>A0A171DP52_9ACTN</name>
<evidence type="ECO:0000259" key="6">
    <source>
        <dbReference type="Pfam" id="PF04542"/>
    </source>
</evidence>
<dbReference type="GO" id="GO:0016987">
    <property type="term" value="F:sigma factor activity"/>
    <property type="evidence" value="ECO:0007669"/>
    <property type="project" value="UniProtKB-KW"/>
</dbReference>
<dbReference type="SUPFAM" id="SSF88659">
    <property type="entry name" value="Sigma3 and sigma4 domains of RNA polymerase sigma factors"/>
    <property type="match status" value="1"/>
</dbReference>
<evidence type="ECO:0000259" key="7">
    <source>
        <dbReference type="Pfam" id="PF08281"/>
    </source>
</evidence>
<keyword evidence="4" id="KW-0804">Transcription</keyword>
<comment type="similarity">
    <text evidence="1">Belongs to the sigma-70 factor family. ECF subfamily.</text>
</comment>
<dbReference type="Pfam" id="PF04542">
    <property type="entry name" value="Sigma70_r2"/>
    <property type="match status" value="1"/>
</dbReference>
<feature type="compositionally biased region" description="Basic and acidic residues" evidence="5">
    <location>
        <begin position="178"/>
        <end position="192"/>
    </location>
</feature>
<keyword evidence="9" id="KW-1185">Reference proteome</keyword>
<gene>
    <name evidence="8" type="ORF">PS9374_06524</name>
</gene>
<dbReference type="Gene3D" id="1.10.1740.10">
    <property type="match status" value="1"/>
</dbReference>
<sequence>MDHSLRERVRSGDPAAFGQLFDEHARTVYRHALRVSGDPSAAEDVISLTFLEAWRIRERVLPGDESLLPWLLGITTNVHRNVARSARRHRAALERLHENDVTPDFSHELVERVADSEELRAVRAALGRLRRTDREIFTLCVWSGLDHAATAQALGVPVGTVRSRLSRARARLRELTAEELRKSRSGTQRRDGTGQVQAGRRSAARSTQETAR</sequence>
<feature type="region of interest" description="Disordered" evidence="5">
    <location>
        <begin position="178"/>
        <end position="212"/>
    </location>
</feature>
<reference evidence="8 9" key="1">
    <citation type="journal article" date="2016" name="Genome Announc.">
        <title>Draft Genome Sequence of Planomonospora sphaerica JCM9374, a Rare Actinomycete.</title>
        <authorList>
            <person name="Dohra H."/>
            <person name="Suzuki T."/>
            <person name="Inoue Y."/>
            <person name="Kodani S."/>
        </authorList>
    </citation>
    <scope>NUCLEOTIDE SEQUENCE [LARGE SCALE GENOMIC DNA]</scope>
    <source>
        <strain evidence="8 9">JCM 9374</strain>
    </source>
</reference>
<dbReference type="SUPFAM" id="SSF88946">
    <property type="entry name" value="Sigma2 domain of RNA polymerase sigma factors"/>
    <property type="match status" value="1"/>
</dbReference>
<evidence type="ECO:0000256" key="4">
    <source>
        <dbReference type="ARBA" id="ARBA00023163"/>
    </source>
</evidence>
<evidence type="ECO:0000313" key="8">
    <source>
        <dbReference type="EMBL" id="GAT70836.1"/>
    </source>
</evidence>
<protein>
    <submittedName>
        <fullName evidence="8">ECF subfamily RNA polymerase sigma-24 subunit</fullName>
    </submittedName>
</protein>
<keyword evidence="3" id="KW-0731">Sigma factor</keyword>
<proteinExistence type="inferred from homology"/>
<feature type="domain" description="RNA polymerase sigma-70 region 2" evidence="6">
    <location>
        <begin position="20"/>
        <end position="88"/>
    </location>
</feature>
<dbReference type="AlphaFoldDB" id="A0A171DP52"/>
<dbReference type="InterPro" id="IPR013324">
    <property type="entry name" value="RNA_pol_sigma_r3/r4-like"/>
</dbReference>
<evidence type="ECO:0000256" key="2">
    <source>
        <dbReference type="ARBA" id="ARBA00023015"/>
    </source>
</evidence>
<dbReference type="GO" id="GO:0006352">
    <property type="term" value="P:DNA-templated transcription initiation"/>
    <property type="evidence" value="ECO:0007669"/>
    <property type="project" value="InterPro"/>
</dbReference>
<comment type="caution">
    <text evidence="8">The sequence shown here is derived from an EMBL/GenBank/DDBJ whole genome shotgun (WGS) entry which is preliminary data.</text>
</comment>
<dbReference type="PANTHER" id="PTHR43133:SF25">
    <property type="entry name" value="RNA POLYMERASE SIGMA FACTOR RFAY-RELATED"/>
    <property type="match status" value="1"/>
</dbReference>
<feature type="domain" description="RNA polymerase sigma factor 70 region 4 type 2" evidence="7">
    <location>
        <begin position="120"/>
        <end position="172"/>
    </location>
</feature>
<evidence type="ECO:0000256" key="1">
    <source>
        <dbReference type="ARBA" id="ARBA00010641"/>
    </source>
</evidence>
<evidence type="ECO:0000313" key="9">
    <source>
        <dbReference type="Proteomes" id="UP000077701"/>
    </source>
</evidence>
<dbReference type="InterPro" id="IPR007627">
    <property type="entry name" value="RNA_pol_sigma70_r2"/>
</dbReference>
<dbReference type="Proteomes" id="UP000077701">
    <property type="component" value="Unassembled WGS sequence"/>
</dbReference>
<dbReference type="InterPro" id="IPR013249">
    <property type="entry name" value="RNA_pol_sigma70_r4_t2"/>
</dbReference>
<dbReference type="GO" id="GO:0003677">
    <property type="term" value="F:DNA binding"/>
    <property type="evidence" value="ECO:0007669"/>
    <property type="project" value="InterPro"/>
</dbReference>